<evidence type="ECO:0000313" key="3">
    <source>
        <dbReference type="Proteomes" id="UP000594263"/>
    </source>
</evidence>
<feature type="transmembrane region" description="Helical" evidence="1">
    <location>
        <begin position="20"/>
        <end position="40"/>
    </location>
</feature>
<protein>
    <submittedName>
        <fullName evidence="2">Uncharacterized protein</fullName>
    </submittedName>
</protein>
<keyword evidence="1" id="KW-0812">Transmembrane</keyword>
<dbReference type="Gramene" id="Kaladp0024s0360.1.v1.1">
    <property type="protein sequence ID" value="Kaladp0024s0360.1.v1.1.CDS.1"/>
    <property type="gene ID" value="Kaladp0024s0360.v1.1"/>
</dbReference>
<keyword evidence="1" id="KW-0472">Membrane</keyword>
<sequence>MIGKVTFKFVQVFIHRFVASFYYINHIWIAFSSFNCMLYLNNQDARSMIFKTLLYSK</sequence>
<keyword evidence="3" id="KW-1185">Reference proteome</keyword>
<dbReference type="Proteomes" id="UP000594263">
    <property type="component" value="Unplaced"/>
</dbReference>
<evidence type="ECO:0000256" key="1">
    <source>
        <dbReference type="SAM" id="Phobius"/>
    </source>
</evidence>
<evidence type="ECO:0000313" key="2">
    <source>
        <dbReference type="EnsemblPlants" id="Kaladp0024s0360.1.v1.1.CDS.1"/>
    </source>
</evidence>
<accession>A0A7N0T6S9</accession>
<proteinExistence type="predicted"/>
<keyword evidence="1" id="KW-1133">Transmembrane helix</keyword>
<dbReference type="AlphaFoldDB" id="A0A7N0T6S9"/>
<dbReference type="EnsemblPlants" id="Kaladp0024s0360.1.v1.1">
    <property type="protein sequence ID" value="Kaladp0024s0360.1.v1.1.CDS.1"/>
    <property type="gene ID" value="Kaladp0024s0360.v1.1"/>
</dbReference>
<reference evidence="2" key="1">
    <citation type="submission" date="2021-01" db="UniProtKB">
        <authorList>
            <consortium name="EnsemblPlants"/>
        </authorList>
    </citation>
    <scope>IDENTIFICATION</scope>
</reference>
<name>A0A7N0T6S9_KALFE</name>
<organism evidence="2 3">
    <name type="scientific">Kalanchoe fedtschenkoi</name>
    <name type="common">Lavender scallops</name>
    <name type="synonym">South American air plant</name>
    <dbReference type="NCBI Taxonomy" id="63787"/>
    <lineage>
        <taxon>Eukaryota</taxon>
        <taxon>Viridiplantae</taxon>
        <taxon>Streptophyta</taxon>
        <taxon>Embryophyta</taxon>
        <taxon>Tracheophyta</taxon>
        <taxon>Spermatophyta</taxon>
        <taxon>Magnoliopsida</taxon>
        <taxon>eudicotyledons</taxon>
        <taxon>Gunneridae</taxon>
        <taxon>Pentapetalae</taxon>
        <taxon>Saxifragales</taxon>
        <taxon>Crassulaceae</taxon>
        <taxon>Kalanchoe</taxon>
    </lineage>
</organism>